<dbReference type="Gene3D" id="3.40.50.300">
    <property type="entry name" value="P-loop containing nucleotide triphosphate hydrolases"/>
    <property type="match status" value="2"/>
</dbReference>
<name>A0A5E5AQL0_9BURK</name>
<evidence type="ECO:0000256" key="7">
    <source>
        <dbReference type="ARBA" id="ARBA00023235"/>
    </source>
</evidence>
<dbReference type="InterPro" id="IPR000212">
    <property type="entry name" value="DNA_helicase_UvrD/REP"/>
</dbReference>
<dbReference type="RefSeq" id="WP_150740553.1">
    <property type="nucleotide sequence ID" value="NZ_CABPSP010000019.1"/>
</dbReference>
<keyword evidence="6" id="KW-0238">DNA-binding</keyword>
<feature type="domain" description="UvrD-like helicase ATP-binding" evidence="13">
    <location>
        <begin position="18"/>
        <end position="326"/>
    </location>
</feature>
<dbReference type="Pfam" id="PF13361">
    <property type="entry name" value="UvrD_C"/>
    <property type="match status" value="2"/>
</dbReference>
<evidence type="ECO:0000259" key="14">
    <source>
        <dbReference type="PROSITE" id="PS51217"/>
    </source>
</evidence>
<proteinExistence type="inferred from homology"/>
<reference evidence="15 16" key="1">
    <citation type="submission" date="2019-08" db="EMBL/GenBank/DDBJ databases">
        <authorList>
            <person name="Peeters C."/>
        </authorList>
    </citation>
    <scope>NUCLEOTIDE SEQUENCE [LARGE SCALE GENOMIC DNA]</scope>
    <source>
        <strain evidence="15 16">LMG 31117</strain>
    </source>
</reference>
<feature type="domain" description="UvrD-like helicase C-terminal" evidence="14">
    <location>
        <begin position="320"/>
        <end position="591"/>
    </location>
</feature>
<dbReference type="Pfam" id="PF00580">
    <property type="entry name" value="UvrD-helicase"/>
    <property type="match status" value="1"/>
</dbReference>
<dbReference type="GO" id="GO:0003677">
    <property type="term" value="F:DNA binding"/>
    <property type="evidence" value="ECO:0007669"/>
    <property type="project" value="UniProtKB-KW"/>
</dbReference>
<dbReference type="PANTHER" id="PTHR11070:SF2">
    <property type="entry name" value="ATP-DEPENDENT DNA HELICASE SRS2"/>
    <property type="match status" value="1"/>
</dbReference>
<dbReference type="GO" id="GO:0016887">
    <property type="term" value="F:ATP hydrolysis activity"/>
    <property type="evidence" value="ECO:0007669"/>
    <property type="project" value="RHEA"/>
</dbReference>
<dbReference type="EC" id="5.6.2.4" evidence="9"/>
<keyword evidence="2 12" id="KW-0547">Nucleotide-binding</keyword>
<dbReference type="EMBL" id="CABPSP010000019">
    <property type="protein sequence ID" value="VVE74865.1"/>
    <property type="molecule type" value="Genomic_DNA"/>
</dbReference>
<evidence type="ECO:0000313" key="16">
    <source>
        <dbReference type="Proteomes" id="UP000383122"/>
    </source>
</evidence>
<dbReference type="Gene3D" id="1.10.10.160">
    <property type="match status" value="1"/>
</dbReference>
<dbReference type="GO" id="GO:0005524">
    <property type="term" value="F:ATP binding"/>
    <property type="evidence" value="ECO:0007669"/>
    <property type="project" value="UniProtKB-UniRule"/>
</dbReference>
<dbReference type="InterPro" id="IPR014017">
    <property type="entry name" value="DNA_helicase_UvrD-like_C"/>
</dbReference>
<evidence type="ECO:0000256" key="1">
    <source>
        <dbReference type="ARBA" id="ARBA00009922"/>
    </source>
</evidence>
<comment type="similarity">
    <text evidence="1">Belongs to the helicase family. UvrD subfamily.</text>
</comment>
<protein>
    <recommendedName>
        <fullName evidence="9">DNA 3'-5' helicase</fullName>
        <ecNumber evidence="9">5.6.2.4</ecNumber>
    </recommendedName>
    <alternativeName>
        <fullName evidence="10">DNA 3'-5' helicase II</fullName>
    </alternativeName>
</protein>
<evidence type="ECO:0000256" key="4">
    <source>
        <dbReference type="ARBA" id="ARBA00022806"/>
    </source>
</evidence>
<keyword evidence="3 12" id="KW-0378">Hydrolase</keyword>
<dbReference type="InterPro" id="IPR027417">
    <property type="entry name" value="P-loop_NTPase"/>
</dbReference>
<dbReference type="GO" id="GO:0043138">
    <property type="term" value="F:3'-5' DNA helicase activity"/>
    <property type="evidence" value="ECO:0007669"/>
    <property type="project" value="UniProtKB-EC"/>
</dbReference>
<dbReference type="PROSITE" id="PS51198">
    <property type="entry name" value="UVRD_HELICASE_ATP_BIND"/>
    <property type="match status" value="1"/>
</dbReference>
<organism evidence="15 16">
    <name type="scientific">Pandoraea anapnoica</name>
    <dbReference type="NCBI Taxonomy" id="2508301"/>
    <lineage>
        <taxon>Bacteria</taxon>
        <taxon>Pseudomonadati</taxon>
        <taxon>Pseudomonadota</taxon>
        <taxon>Betaproteobacteria</taxon>
        <taxon>Burkholderiales</taxon>
        <taxon>Burkholderiaceae</taxon>
        <taxon>Pandoraea</taxon>
    </lineage>
</organism>
<dbReference type="InterPro" id="IPR013986">
    <property type="entry name" value="DExx_box_DNA_helicase_dom_sf"/>
</dbReference>
<evidence type="ECO:0000259" key="13">
    <source>
        <dbReference type="PROSITE" id="PS51198"/>
    </source>
</evidence>
<dbReference type="Gene3D" id="1.10.486.10">
    <property type="entry name" value="PCRA, domain 4"/>
    <property type="match status" value="1"/>
</dbReference>
<evidence type="ECO:0000256" key="10">
    <source>
        <dbReference type="ARBA" id="ARBA00034923"/>
    </source>
</evidence>
<keyword evidence="5 12" id="KW-0067">ATP-binding</keyword>
<keyword evidence="7" id="KW-0413">Isomerase</keyword>
<evidence type="ECO:0000256" key="5">
    <source>
        <dbReference type="ARBA" id="ARBA00022840"/>
    </source>
</evidence>
<dbReference type="PROSITE" id="PS51217">
    <property type="entry name" value="UVRD_HELICASE_CTER"/>
    <property type="match status" value="1"/>
</dbReference>
<evidence type="ECO:0000256" key="2">
    <source>
        <dbReference type="ARBA" id="ARBA00022741"/>
    </source>
</evidence>
<dbReference type="GO" id="GO:0000725">
    <property type="term" value="P:recombinational repair"/>
    <property type="evidence" value="ECO:0007669"/>
    <property type="project" value="TreeGrafter"/>
</dbReference>
<sequence length="728" mass="82436">MRETKASIQFPRFEPNGAKLTTEQIAIQVASEPICVAMASAGTGKTTTLVARIGEALANGIAPEQILALTFTTTAANVLRERLHTSGIHHELYKKALDRYRERIRVCTFDQYSQDVLDSLPSFNEHARKIARDTYLAGQVADAMDALRDEVGHRHAPGAFDVNHVNVGQCIEAMRKLKASGALFDDIDDEMVDEMLERLEITRAQYAITQVYERNRMGPSDEPLFRDRFDAVYDLAQLINRGSIAPQYFAQRQLIVCDEQHDFNEASYRVLRHLLRILDCRFVGVGDKDQVIHSAMGASDVYMGERFRSDFLDAQRYSLKQTFRHGPHIAYPSGVFKQKAIESFERRHTPIDLAFTDGTHDGTARAVLANVQTWLQNRDKRSTCAVLLRDWHQSAAIEEALWRAEIPCTSPNKEGFHFREEIRFVRAVFALALGAQEEIDANERHSVAGVLAIFANIRLVREQYAIMREHPEMLEQINTRYLLGANPGTPAANVGKLVQELRACASTISAREAFLRIRQSINFPATAKRLYPRPYDADLVERSLRAFESTLPQDDTPLPVYFASMMERLSTKQRTGVDSAVIIDTVSNIKGKEYDHVVIPFLERNEFPNPLVPLETERNLFYVALTRARSSLTLITTADTSRQSRFLEQLDLSHMGALADSALIRNMTMPLDSRPSRQYLSGNTYESRNDLAALGAKYDAARRQIYIMSDMDPGPFSQWLRSPVTRRE</sequence>
<feature type="binding site" evidence="12">
    <location>
        <begin position="39"/>
        <end position="46"/>
    </location>
    <ligand>
        <name>ATP</name>
        <dbReference type="ChEBI" id="CHEBI:30616"/>
    </ligand>
</feature>
<keyword evidence="16" id="KW-1185">Reference proteome</keyword>
<evidence type="ECO:0000256" key="8">
    <source>
        <dbReference type="ARBA" id="ARBA00034617"/>
    </source>
</evidence>
<dbReference type="PANTHER" id="PTHR11070">
    <property type="entry name" value="UVRD / RECB / PCRA DNA HELICASE FAMILY MEMBER"/>
    <property type="match status" value="1"/>
</dbReference>
<evidence type="ECO:0000256" key="11">
    <source>
        <dbReference type="ARBA" id="ARBA00048988"/>
    </source>
</evidence>
<evidence type="ECO:0000313" key="15">
    <source>
        <dbReference type="EMBL" id="VVE74865.1"/>
    </source>
</evidence>
<comment type="catalytic activity">
    <reaction evidence="11">
        <text>ATP + H2O = ADP + phosphate + H(+)</text>
        <dbReference type="Rhea" id="RHEA:13065"/>
        <dbReference type="ChEBI" id="CHEBI:15377"/>
        <dbReference type="ChEBI" id="CHEBI:15378"/>
        <dbReference type="ChEBI" id="CHEBI:30616"/>
        <dbReference type="ChEBI" id="CHEBI:43474"/>
        <dbReference type="ChEBI" id="CHEBI:456216"/>
        <dbReference type="EC" id="5.6.2.4"/>
    </reaction>
</comment>
<dbReference type="OrthoDB" id="5298826at2"/>
<accession>A0A5E5AQL0</accession>
<gene>
    <name evidence="15" type="primary">yjcD_1</name>
    <name evidence="15" type="ORF">PAN31117_05033</name>
</gene>
<evidence type="ECO:0000256" key="12">
    <source>
        <dbReference type="PROSITE-ProRule" id="PRU00560"/>
    </source>
</evidence>
<evidence type="ECO:0000256" key="9">
    <source>
        <dbReference type="ARBA" id="ARBA00034808"/>
    </source>
</evidence>
<evidence type="ECO:0000256" key="3">
    <source>
        <dbReference type="ARBA" id="ARBA00022801"/>
    </source>
</evidence>
<comment type="catalytic activity">
    <reaction evidence="8">
        <text>Couples ATP hydrolysis with the unwinding of duplex DNA by translocating in the 3'-5' direction.</text>
        <dbReference type="EC" id="5.6.2.4"/>
    </reaction>
</comment>
<dbReference type="Proteomes" id="UP000383122">
    <property type="component" value="Unassembled WGS sequence"/>
</dbReference>
<dbReference type="InterPro" id="IPR014016">
    <property type="entry name" value="UvrD-like_ATP-bd"/>
</dbReference>
<keyword evidence="4 12" id="KW-0347">Helicase</keyword>
<dbReference type="SUPFAM" id="SSF52540">
    <property type="entry name" value="P-loop containing nucleoside triphosphate hydrolases"/>
    <property type="match status" value="1"/>
</dbReference>
<evidence type="ECO:0000256" key="6">
    <source>
        <dbReference type="ARBA" id="ARBA00023125"/>
    </source>
</evidence>
<dbReference type="AlphaFoldDB" id="A0A5E5AQL0"/>